<sequence>MLLSHNFALPEGAVRSLNREEFAEVFTQFFAQGSSQEELSAPNNVDCALIDNPHWIVELRYPMSEYSPAAMGELVVEALASYRQNQSAEGFYVMTLGGMKTTPPTGALPALQTGEWGVDVVETRSPAEFLAEINWDKLAGAKPKEQIFKIERSV</sequence>
<dbReference type="Proteomes" id="UP000249794">
    <property type="component" value="Unassembled WGS sequence"/>
</dbReference>
<dbReference type="Pfam" id="PF10847">
    <property type="entry name" value="DUF2656"/>
    <property type="match status" value="1"/>
</dbReference>
<dbReference type="AlphaFoldDB" id="A0A2W4WHH3"/>
<dbReference type="EMBL" id="QBMP01000387">
    <property type="protein sequence ID" value="PZO44296.1"/>
    <property type="molecule type" value="Genomic_DNA"/>
</dbReference>
<protein>
    <submittedName>
        <fullName evidence="1">DUF2656 domain-containing protein</fullName>
    </submittedName>
</protein>
<reference evidence="1 2" key="2">
    <citation type="submission" date="2018-06" db="EMBL/GenBank/DDBJ databases">
        <title>Metagenomic assembly of (sub)arctic Cyanobacteria and their associated microbiome from non-axenic cultures.</title>
        <authorList>
            <person name="Baurain D."/>
        </authorList>
    </citation>
    <scope>NUCLEOTIDE SEQUENCE [LARGE SCALE GENOMIC DNA]</scope>
    <source>
        <strain evidence="1">ULC027bin1</strain>
    </source>
</reference>
<organism evidence="1 2">
    <name type="scientific">Phormidesmis priestleyi</name>
    <dbReference type="NCBI Taxonomy" id="268141"/>
    <lineage>
        <taxon>Bacteria</taxon>
        <taxon>Bacillati</taxon>
        <taxon>Cyanobacteriota</taxon>
        <taxon>Cyanophyceae</taxon>
        <taxon>Leptolyngbyales</taxon>
        <taxon>Leptolyngbyaceae</taxon>
        <taxon>Phormidesmis</taxon>
    </lineage>
</organism>
<accession>A0A2W4WHH3</accession>
<dbReference type="InterPro" id="IPR020325">
    <property type="entry name" value="Uncharacterised_16.1kDa"/>
</dbReference>
<name>A0A2W4WHH3_9CYAN</name>
<comment type="caution">
    <text evidence="1">The sequence shown here is derived from an EMBL/GenBank/DDBJ whole genome shotgun (WGS) entry which is preliminary data.</text>
</comment>
<evidence type="ECO:0000313" key="2">
    <source>
        <dbReference type="Proteomes" id="UP000249794"/>
    </source>
</evidence>
<proteinExistence type="predicted"/>
<reference evidence="2" key="1">
    <citation type="submission" date="2018-04" db="EMBL/GenBank/DDBJ databases">
        <authorList>
            <person name="Cornet L."/>
        </authorList>
    </citation>
    <scope>NUCLEOTIDE SEQUENCE [LARGE SCALE GENOMIC DNA]</scope>
</reference>
<gene>
    <name evidence="1" type="ORF">DCF15_22155</name>
</gene>
<evidence type="ECO:0000313" key="1">
    <source>
        <dbReference type="EMBL" id="PZO44296.1"/>
    </source>
</evidence>